<sequence>MGVWQPDQRAEATAQLVPFRSEEVYRGSLRRSRQQTEASVHLPSPRGSVRCSGVPGHGSFGADKQAASLEQPAGQLPGVPARGQEAVCGPRALQPAGQQSEHGSPRRCGVAQGQPDEPQLHPGAESLSSRGICCLSLVDRLCFV</sequence>
<dbReference type="EMBL" id="BT041267">
    <property type="protein sequence ID" value="ACF86272.1"/>
    <property type="molecule type" value="mRNA"/>
</dbReference>
<protein>
    <submittedName>
        <fullName evidence="2">Uncharacterized protein</fullName>
    </submittedName>
</protein>
<proteinExistence type="evidence at transcript level"/>
<evidence type="ECO:0000313" key="2">
    <source>
        <dbReference type="EMBL" id="ACF86272.1"/>
    </source>
</evidence>
<evidence type="ECO:0000256" key="1">
    <source>
        <dbReference type="SAM" id="MobiDB-lite"/>
    </source>
</evidence>
<organism evidence="2">
    <name type="scientific">Zea mays</name>
    <name type="common">Maize</name>
    <dbReference type="NCBI Taxonomy" id="4577"/>
    <lineage>
        <taxon>Eukaryota</taxon>
        <taxon>Viridiplantae</taxon>
        <taxon>Streptophyta</taxon>
        <taxon>Embryophyta</taxon>
        <taxon>Tracheophyta</taxon>
        <taxon>Spermatophyta</taxon>
        <taxon>Magnoliopsida</taxon>
        <taxon>Liliopsida</taxon>
        <taxon>Poales</taxon>
        <taxon>Poaceae</taxon>
        <taxon>PACMAD clade</taxon>
        <taxon>Panicoideae</taxon>
        <taxon>Andropogonodae</taxon>
        <taxon>Andropogoneae</taxon>
        <taxon>Tripsacinae</taxon>
        <taxon>Zea</taxon>
    </lineage>
</organism>
<dbReference type="GeneID" id="100273492"/>
<reference evidence="2" key="1">
    <citation type="journal article" date="2009" name="PLoS Genet.">
        <title>Sequencing, mapping, and analysis of 27,455 maize full-length cDNAs.</title>
        <authorList>
            <person name="Soderlund C."/>
            <person name="Descour A."/>
            <person name="Kudrna D."/>
            <person name="Bomhoff M."/>
            <person name="Boyd L."/>
            <person name="Currie J."/>
            <person name="Angelova A."/>
            <person name="Collura K."/>
            <person name="Wissotski M."/>
            <person name="Ashley E."/>
            <person name="Morrow D."/>
            <person name="Fernandes J."/>
            <person name="Walbot V."/>
            <person name="Yu Y."/>
        </authorList>
    </citation>
    <scope>NUCLEOTIDE SEQUENCE</scope>
    <source>
        <strain evidence="2">B73</strain>
    </source>
</reference>
<feature type="region of interest" description="Disordered" evidence="1">
    <location>
        <begin position="25"/>
        <end position="126"/>
    </location>
</feature>
<dbReference type="AlphaFoldDB" id="B4FVX9"/>
<dbReference type="RefSeq" id="NP_001307010.1">
    <property type="nucleotide sequence ID" value="NM_001320081.1"/>
</dbReference>
<dbReference type="OrthoDB" id="3176171at2759"/>
<accession>B4FVX9</accession>
<dbReference type="KEGG" id="zma:100273492"/>
<name>B4FVX9_MAIZE</name>